<feature type="region of interest" description="Disordered" evidence="5">
    <location>
        <begin position="1"/>
        <end position="109"/>
    </location>
</feature>
<dbReference type="InterPro" id="IPR007854">
    <property type="entry name" value="Fip1_dom"/>
</dbReference>
<sequence length="514" mass="55491">MSGAGDPIDDEDAFLYGTSNTEITPSHDAALSVEPSSESLARPADTGLETARPDSSAAAGIEEVSAPEGKPEDVEEEEEEDSDESDIEFIIDPNAPLVPPSRTMSFAPPAPAFKQNIISTESPVITNDHVEPPAAPSQLTAIPPVEPTDVEVGPTASTVKQARAMEEPLGPEGPPPSASSTGPELQLDPSEAALRYPPTDSLYDGRTQEEQAQEPPPMTIYQVDIESLPEKPWRRPGANLSDWFNYGFDEHTWALWCAKKNMMSDARADLGAADEAQVPGMPAMPFMPPMEGSQDAFAAMFGPGAMMSMPSMPTWPGMQDDGQSNAMAIPPVMPAMPGAPWGEVPPPASEIGSCAPQDGQHDARPSGTDMQEPRHERRGRRGGRRHGRSGGSGARRAEHEDDNARSQGPYNDRDTAHGAGDTLDYGVRPEESQWHRGSPRRTDHDGDDDAYDPEHFGRPPPQQHGHRDRPSRRERERARHERRSGRGGQKRGPPEGADDGGDYASKRFHGGRGP</sequence>
<feature type="compositionally biased region" description="Basic residues" evidence="5">
    <location>
        <begin position="376"/>
        <end position="388"/>
    </location>
</feature>
<comment type="similarity">
    <text evidence="2">Belongs to the FIP1 family.</text>
</comment>
<evidence type="ECO:0000259" key="6">
    <source>
        <dbReference type="Pfam" id="PF05182"/>
    </source>
</evidence>
<dbReference type="AlphaFoldDB" id="A0A1M8A7K2"/>
<feature type="compositionally biased region" description="Basic and acidic residues" evidence="5">
    <location>
        <begin position="395"/>
        <end position="404"/>
    </location>
</feature>
<reference evidence="8" key="1">
    <citation type="journal article" date="2017" name="Nucleic Acids Res.">
        <title>Proteogenomics produces comprehensive and highly accurate protein-coding gene annotation in a complete genome assembly of Malassezia sympodialis.</title>
        <authorList>
            <person name="Zhu Y."/>
            <person name="Engstroem P.G."/>
            <person name="Tellgren-Roth C."/>
            <person name="Baudo C.D."/>
            <person name="Kennell J.C."/>
            <person name="Sun S."/>
            <person name="Billmyre R.B."/>
            <person name="Schroeder M.S."/>
            <person name="Andersson A."/>
            <person name="Holm T."/>
            <person name="Sigurgeirsson B."/>
            <person name="Wu G."/>
            <person name="Sankaranarayanan S.R."/>
            <person name="Siddharthan R."/>
            <person name="Sanyal K."/>
            <person name="Lundeberg J."/>
            <person name="Nystedt B."/>
            <person name="Boekhout T."/>
            <person name="Dawson T.L. Jr."/>
            <person name="Heitman J."/>
            <person name="Scheynius A."/>
            <person name="Lehtioe J."/>
        </authorList>
    </citation>
    <scope>NUCLEOTIDE SEQUENCE [LARGE SCALE GENOMIC DNA]</scope>
    <source>
        <strain evidence="8">ATCC 42132</strain>
    </source>
</reference>
<dbReference type="GO" id="GO:0006397">
    <property type="term" value="P:mRNA processing"/>
    <property type="evidence" value="ECO:0007669"/>
    <property type="project" value="UniProtKB-KW"/>
</dbReference>
<dbReference type="OrthoDB" id="1917198at2759"/>
<evidence type="ECO:0000313" key="8">
    <source>
        <dbReference type="Proteomes" id="UP000186303"/>
    </source>
</evidence>
<dbReference type="STRING" id="1230383.A0A1M8A7K2"/>
<feature type="region of interest" description="Disordered" evidence="5">
    <location>
        <begin position="320"/>
        <end position="514"/>
    </location>
</feature>
<feature type="region of interest" description="Disordered" evidence="5">
    <location>
        <begin position="126"/>
        <end position="217"/>
    </location>
</feature>
<name>A0A1M8A7K2_MALS4</name>
<comment type="subcellular location">
    <subcellularLocation>
        <location evidence="1">Nucleus</location>
    </subcellularLocation>
</comment>
<feature type="compositionally biased region" description="Basic residues" evidence="5">
    <location>
        <begin position="480"/>
        <end position="489"/>
    </location>
</feature>
<evidence type="ECO:0000313" key="7">
    <source>
        <dbReference type="EMBL" id="SHO78456.1"/>
    </source>
</evidence>
<dbReference type="EMBL" id="LT671824">
    <property type="protein sequence ID" value="SHO78456.1"/>
    <property type="molecule type" value="Genomic_DNA"/>
</dbReference>
<keyword evidence="8" id="KW-1185">Reference proteome</keyword>
<feature type="domain" description="Pre-mRNA polyadenylation factor Fip1" evidence="6">
    <location>
        <begin position="222"/>
        <end position="263"/>
    </location>
</feature>
<dbReference type="GO" id="GO:0005847">
    <property type="term" value="C:mRNA cleavage and polyadenylation specificity factor complex"/>
    <property type="evidence" value="ECO:0007669"/>
    <property type="project" value="TreeGrafter"/>
</dbReference>
<dbReference type="PANTHER" id="PTHR13484:SF0">
    <property type="entry name" value="PRE-MRNA 3'-END-PROCESSING FACTOR FIP1"/>
    <property type="match status" value="1"/>
</dbReference>
<evidence type="ECO:0000256" key="4">
    <source>
        <dbReference type="ARBA" id="ARBA00023242"/>
    </source>
</evidence>
<dbReference type="PANTHER" id="PTHR13484">
    <property type="entry name" value="FIP1-LIKE 1 PROTEIN"/>
    <property type="match status" value="1"/>
</dbReference>
<feature type="compositionally biased region" description="Basic and acidic residues" evidence="5">
    <location>
        <begin position="427"/>
        <end position="444"/>
    </location>
</feature>
<dbReference type="VEuPathDB" id="FungiDB:MSYG_2802"/>
<feature type="compositionally biased region" description="Low complexity" evidence="5">
    <location>
        <begin position="326"/>
        <end position="340"/>
    </location>
</feature>
<gene>
    <name evidence="7" type="ORF">MSYG_2802</name>
</gene>
<keyword evidence="4" id="KW-0539">Nucleus</keyword>
<organism evidence="7 8">
    <name type="scientific">Malassezia sympodialis (strain ATCC 42132)</name>
    <name type="common">Atopic eczema-associated yeast</name>
    <dbReference type="NCBI Taxonomy" id="1230383"/>
    <lineage>
        <taxon>Eukaryota</taxon>
        <taxon>Fungi</taxon>
        <taxon>Dikarya</taxon>
        <taxon>Basidiomycota</taxon>
        <taxon>Ustilaginomycotina</taxon>
        <taxon>Malasseziomycetes</taxon>
        <taxon>Malasseziales</taxon>
        <taxon>Malasseziaceae</taxon>
        <taxon>Malassezia</taxon>
    </lineage>
</organism>
<dbReference type="Proteomes" id="UP000186303">
    <property type="component" value="Chromosome 4"/>
</dbReference>
<dbReference type="Pfam" id="PF05182">
    <property type="entry name" value="Fip1"/>
    <property type="match status" value="1"/>
</dbReference>
<evidence type="ECO:0000256" key="1">
    <source>
        <dbReference type="ARBA" id="ARBA00004123"/>
    </source>
</evidence>
<feature type="compositionally biased region" description="Acidic residues" evidence="5">
    <location>
        <begin position="73"/>
        <end position="89"/>
    </location>
</feature>
<evidence type="ECO:0000256" key="3">
    <source>
        <dbReference type="ARBA" id="ARBA00022664"/>
    </source>
</evidence>
<accession>A0A1M8A7K2</accession>
<proteinExistence type="inferred from homology"/>
<evidence type="ECO:0000256" key="5">
    <source>
        <dbReference type="SAM" id="MobiDB-lite"/>
    </source>
</evidence>
<dbReference type="OMA" id="KSDANDF"/>
<keyword evidence="3" id="KW-0507">mRNA processing</keyword>
<dbReference type="InterPro" id="IPR051187">
    <property type="entry name" value="Pre-mRNA_3'-end_processing_reg"/>
</dbReference>
<protein>
    <submittedName>
        <fullName evidence="7">Similar to S.cerevisiae protein FIP1 (Subunit of cleavage polyadenylation factor (CPF))</fullName>
    </submittedName>
</protein>
<evidence type="ECO:0000256" key="2">
    <source>
        <dbReference type="ARBA" id="ARBA00007459"/>
    </source>
</evidence>